<dbReference type="Proteomes" id="UP001321786">
    <property type="component" value="Chromosome"/>
</dbReference>
<dbReference type="SUPFAM" id="SSF53335">
    <property type="entry name" value="S-adenosyl-L-methionine-dependent methyltransferases"/>
    <property type="match status" value="1"/>
</dbReference>
<protein>
    <submittedName>
        <fullName evidence="1">Class I SAM-dependent methyltransferase</fullName>
    </submittedName>
</protein>
<dbReference type="KEGG" id="hprf:HLPR_19920"/>
<dbReference type="PANTHER" id="PTHR38451">
    <property type="entry name" value="TRNA (ADENINE(22)-N(1))-METHYLTRANSFERASE"/>
    <property type="match status" value="1"/>
</dbReference>
<dbReference type="AlphaFoldDB" id="A0AAU9EQL3"/>
<keyword evidence="2" id="KW-1185">Reference proteome</keyword>
<dbReference type="Pfam" id="PF12847">
    <property type="entry name" value="Methyltransf_18"/>
    <property type="match status" value="1"/>
</dbReference>
<keyword evidence="1" id="KW-0489">Methyltransferase</keyword>
<dbReference type="Gene3D" id="3.40.50.150">
    <property type="entry name" value="Vaccinia Virus protein VP39"/>
    <property type="match status" value="1"/>
</dbReference>
<keyword evidence="1" id="KW-0808">Transferase</keyword>
<proteinExistence type="predicted"/>
<accession>A0AAU9EQL3</accession>
<name>A0AAU9EQL3_9FIRM</name>
<evidence type="ECO:0000313" key="2">
    <source>
        <dbReference type="Proteomes" id="UP001321786"/>
    </source>
</evidence>
<gene>
    <name evidence="1" type="ORF">HLPR_19920</name>
</gene>
<dbReference type="PANTHER" id="PTHR38451:SF1">
    <property type="entry name" value="TRNA (ADENINE(22)-N(1))-METHYLTRANSFERASE"/>
    <property type="match status" value="1"/>
</dbReference>
<dbReference type="PIRSF" id="PIRSF018637">
    <property type="entry name" value="TrmK"/>
    <property type="match status" value="1"/>
</dbReference>
<sequence length="229" mass="25994">MNLSPRLLKIANFVEKNSIVADVGCDHGYIPVYLVEKNICEKVIATDINIGPVENAKKTIRNNNMIESIDVRLGSGLTKIDEHEINSAIIAGMGGLLIRDIIIQSKSIIDSLEYFILQPQNSQIELRMWLEKNEYNIVEEDLAFEGNKIYEIIKVKKGKMTITNDIMYEIGVNMKNVSKNDYMVFINKKINKYLNIKENILKNATSVDADKISKINEKIMKLGDVLLCL</sequence>
<dbReference type="RefSeq" id="WP_338535284.1">
    <property type="nucleotide sequence ID" value="NZ_AP028654.1"/>
</dbReference>
<dbReference type="GO" id="GO:0160105">
    <property type="term" value="F:tRNA (adenine(22)-N1)-methyltransferase activity"/>
    <property type="evidence" value="ECO:0007669"/>
    <property type="project" value="InterPro"/>
</dbReference>
<dbReference type="EMBL" id="AP028654">
    <property type="protein sequence ID" value="BEP29661.1"/>
    <property type="molecule type" value="Genomic_DNA"/>
</dbReference>
<reference evidence="1 2" key="1">
    <citation type="submission" date="2023-08" db="EMBL/GenBank/DDBJ databases">
        <title>Helicovermis profunda gen. nov., sp. nov., a novel mesophilic, fermentative bacterium within the Bacillota from a deep-sea hydrothermal vent chimney.</title>
        <authorList>
            <person name="Miyazaki U."/>
            <person name="Mizutani D."/>
            <person name="Hashimoto Y."/>
            <person name="Tame A."/>
            <person name="Sawayama S."/>
            <person name="Miyazaki J."/>
            <person name="Takai K."/>
            <person name="Nakagawa S."/>
        </authorList>
    </citation>
    <scope>NUCLEOTIDE SEQUENCE [LARGE SCALE GENOMIC DNA]</scope>
    <source>
        <strain evidence="1 2">S502</strain>
    </source>
</reference>
<dbReference type="GO" id="GO:0032259">
    <property type="term" value="P:methylation"/>
    <property type="evidence" value="ECO:0007669"/>
    <property type="project" value="UniProtKB-KW"/>
</dbReference>
<dbReference type="InterPro" id="IPR006901">
    <property type="entry name" value="TrmK"/>
</dbReference>
<organism evidence="1 2">
    <name type="scientific">Helicovermis profundi</name>
    <dbReference type="NCBI Taxonomy" id="3065157"/>
    <lineage>
        <taxon>Bacteria</taxon>
        <taxon>Bacillati</taxon>
        <taxon>Bacillota</taxon>
        <taxon>Clostridia</taxon>
        <taxon>Helicovermis</taxon>
    </lineage>
</organism>
<dbReference type="InterPro" id="IPR029063">
    <property type="entry name" value="SAM-dependent_MTases_sf"/>
</dbReference>
<evidence type="ECO:0000313" key="1">
    <source>
        <dbReference type="EMBL" id="BEP29661.1"/>
    </source>
</evidence>